<comment type="similarity">
    <text evidence="1">Belongs to the 3-hydroxyacyl-CoA dehydrogenase family.</text>
</comment>
<dbReference type="GO" id="GO:0070403">
    <property type="term" value="F:NAD+ binding"/>
    <property type="evidence" value="ECO:0007669"/>
    <property type="project" value="InterPro"/>
</dbReference>
<evidence type="ECO:0000259" key="3">
    <source>
        <dbReference type="Pfam" id="PF00725"/>
    </source>
</evidence>
<gene>
    <name evidence="5" type="ORF">EEDITHA_LOCUS21257</name>
</gene>
<dbReference type="PANTHER" id="PTHR48075:SF1">
    <property type="entry name" value="LAMBDA-CRYSTALLIN HOMOLOG"/>
    <property type="match status" value="1"/>
</dbReference>
<dbReference type="GO" id="GO:0050104">
    <property type="term" value="F:L-gulonate 3-dehydrogenase activity"/>
    <property type="evidence" value="ECO:0007669"/>
    <property type="project" value="TreeGrafter"/>
</dbReference>
<keyword evidence="2" id="KW-0560">Oxidoreductase</keyword>
<dbReference type="Pfam" id="PF00725">
    <property type="entry name" value="3HCDH"/>
    <property type="match status" value="1"/>
</dbReference>
<sequence>MAPKLKTEKVVIIGSGVIGRSWACVFASVGYQVLIFDIIPKQVCDALQDIKFQLKKLGKKGLLRGTLNADEQFSCINGTTNLATAVKDAMFIQECLPENLTLKRRVFQSLDNIVDDAAILSSSTSTLPSLFSDGLEHKSQVVVSHAVNPLYYVRVVEIVPAPWSDPEVLMKTRIIMKEIGQEPVSLYKEVDGFVLNRIQYAILNEVWRLADEQVIDVEDIDKAISEGLGMRYAFLGPLENAHLNADGIRSYIANYGLYIHSVSKTFGETPRMAESKNAERICERLNALVPLQRLQERRLWRDACLMRLALLKKEMNAKCRKN</sequence>
<dbReference type="InterPro" id="IPR008927">
    <property type="entry name" value="6-PGluconate_DH-like_C_sf"/>
</dbReference>
<feature type="domain" description="3-hydroxyacyl-CoA dehydrogenase C-terminal" evidence="3">
    <location>
        <begin position="192"/>
        <end position="245"/>
    </location>
</feature>
<evidence type="ECO:0000313" key="5">
    <source>
        <dbReference type="EMBL" id="CAH2107206.1"/>
    </source>
</evidence>
<evidence type="ECO:0000256" key="2">
    <source>
        <dbReference type="ARBA" id="ARBA00023002"/>
    </source>
</evidence>
<dbReference type="InterPro" id="IPR036291">
    <property type="entry name" value="NAD(P)-bd_dom_sf"/>
</dbReference>
<evidence type="ECO:0000256" key="1">
    <source>
        <dbReference type="ARBA" id="ARBA00009463"/>
    </source>
</evidence>
<dbReference type="Gene3D" id="3.40.50.720">
    <property type="entry name" value="NAD(P)-binding Rossmann-like Domain"/>
    <property type="match status" value="1"/>
</dbReference>
<protein>
    <recommendedName>
        <fullName evidence="7">Lambda-crystallin homolog</fullName>
    </recommendedName>
</protein>
<comment type="caution">
    <text evidence="5">The sequence shown here is derived from an EMBL/GenBank/DDBJ whole genome shotgun (WGS) entry which is preliminary data.</text>
</comment>
<dbReference type="AlphaFoldDB" id="A0AAU9VAJ6"/>
<dbReference type="Gene3D" id="1.10.1040.10">
    <property type="entry name" value="N-(1-d-carboxylethyl)-l-norvaline Dehydrogenase, domain 2"/>
    <property type="match status" value="1"/>
</dbReference>
<organism evidence="5 6">
    <name type="scientific">Euphydryas editha</name>
    <name type="common">Edith's checkerspot</name>
    <dbReference type="NCBI Taxonomy" id="104508"/>
    <lineage>
        <taxon>Eukaryota</taxon>
        <taxon>Metazoa</taxon>
        <taxon>Ecdysozoa</taxon>
        <taxon>Arthropoda</taxon>
        <taxon>Hexapoda</taxon>
        <taxon>Insecta</taxon>
        <taxon>Pterygota</taxon>
        <taxon>Neoptera</taxon>
        <taxon>Endopterygota</taxon>
        <taxon>Lepidoptera</taxon>
        <taxon>Glossata</taxon>
        <taxon>Ditrysia</taxon>
        <taxon>Papilionoidea</taxon>
        <taxon>Nymphalidae</taxon>
        <taxon>Nymphalinae</taxon>
        <taxon>Euphydryas</taxon>
    </lineage>
</organism>
<dbReference type="FunFam" id="3.40.50.720:FF:000356">
    <property type="entry name" value="Lambda-crystallin homolog"/>
    <property type="match status" value="1"/>
</dbReference>
<feature type="domain" description="3-hydroxyacyl-CoA dehydrogenase NAD binding" evidence="4">
    <location>
        <begin position="9"/>
        <end position="189"/>
    </location>
</feature>
<reference evidence="5" key="1">
    <citation type="submission" date="2022-03" db="EMBL/GenBank/DDBJ databases">
        <authorList>
            <person name="Tunstrom K."/>
        </authorList>
    </citation>
    <scope>NUCLEOTIDE SEQUENCE</scope>
</reference>
<dbReference type="Pfam" id="PF02737">
    <property type="entry name" value="3HCDH_N"/>
    <property type="match status" value="1"/>
</dbReference>
<dbReference type="SUPFAM" id="SSF48179">
    <property type="entry name" value="6-phosphogluconate dehydrogenase C-terminal domain-like"/>
    <property type="match status" value="1"/>
</dbReference>
<evidence type="ECO:0000259" key="4">
    <source>
        <dbReference type="Pfam" id="PF02737"/>
    </source>
</evidence>
<dbReference type="InterPro" id="IPR006176">
    <property type="entry name" value="3-OHacyl-CoA_DH_NAD-bd"/>
</dbReference>
<dbReference type="PRINTS" id="PR00411">
    <property type="entry name" value="PNDRDTASEI"/>
</dbReference>
<evidence type="ECO:0000313" key="6">
    <source>
        <dbReference type="Proteomes" id="UP001153954"/>
    </source>
</evidence>
<evidence type="ECO:0008006" key="7">
    <source>
        <dbReference type="Google" id="ProtNLM"/>
    </source>
</evidence>
<dbReference type="PANTHER" id="PTHR48075">
    <property type="entry name" value="3-HYDROXYACYL-COA DEHYDROGENASE FAMILY PROTEIN"/>
    <property type="match status" value="1"/>
</dbReference>
<dbReference type="EMBL" id="CAKOGL010000030">
    <property type="protein sequence ID" value="CAH2107206.1"/>
    <property type="molecule type" value="Genomic_DNA"/>
</dbReference>
<dbReference type="SUPFAM" id="SSF51735">
    <property type="entry name" value="NAD(P)-binding Rossmann-fold domains"/>
    <property type="match status" value="1"/>
</dbReference>
<dbReference type="InterPro" id="IPR006108">
    <property type="entry name" value="3HC_DH_C"/>
</dbReference>
<dbReference type="GO" id="GO:0006631">
    <property type="term" value="P:fatty acid metabolic process"/>
    <property type="evidence" value="ECO:0007669"/>
    <property type="project" value="InterPro"/>
</dbReference>
<dbReference type="InterPro" id="IPR013328">
    <property type="entry name" value="6PGD_dom2"/>
</dbReference>
<proteinExistence type="inferred from homology"/>
<dbReference type="Proteomes" id="UP001153954">
    <property type="component" value="Unassembled WGS sequence"/>
</dbReference>
<name>A0AAU9VAJ6_EUPED</name>
<keyword evidence="6" id="KW-1185">Reference proteome</keyword>
<accession>A0AAU9VAJ6</accession>